<evidence type="ECO:0000256" key="1">
    <source>
        <dbReference type="ARBA" id="ARBA00023015"/>
    </source>
</evidence>
<keyword evidence="7" id="KW-1185">Reference proteome</keyword>
<dbReference type="GO" id="GO:0003677">
    <property type="term" value="F:DNA binding"/>
    <property type="evidence" value="ECO:0007669"/>
    <property type="project" value="UniProtKB-KW"/>
</dbReference>
<comment type="caution">
    <text evidence="6">The sequence shown here is derived from an EMBL/GenBank/DDBJ whole genome shotgun (WGS) entry which is preliminary data.</text>
</comment>
<gene>
    <name evidence="6" type="ORF">DS079_09040</name>
</gene>
<dbReference type="Pfam" id="PF13377">
    <property type="entry name" value="Peripla_BP_3"/>
    <property type="match status" value="1"/>
</dbReference>
<organism evidence="6 7">
    <name type="scientific">Brachybacterium paraconglomeratum</name>
    <dbReference type="NCBI Taxonomy" id="173362"/>
    <lineage>
        <taxon>Bacteria</taxon>
        <taxon>Bacillati</taxon>
        <taxon>Actinomycetota</taxon>
        <taxon>Actinomycetes</taxon>
        <taxon>Micrococcales</taxon>
        <taxon>Dermabacteraceae</taxon>
        <taxon>Brachybacterium</taxon>
    </lineage>
</organism>
<accession>A0A426SJM6</accession>
<dbReference type="AlphaFoldDB" id="A0A426SJM6"/>
<sequence length="111" mass="11526">MRRPLQCDRLRYRGSSEPASRARTCLPARKCWPRAPAVDGILCASGGGTAPVLRSARRAGRSVPGETPVAGIDDASAALDPPLNSLRPPSLVVCESTAVPADGAGHARRDG</sequence>
<dbReference type="InterPro" id="IPR046335">
    <property type="entry name" value="LacI/GalR-like_sensor"/>
</dbReference>
<keyword evidence="1" id="KW-0805">Transcription regulation</keyword>
<keyword evidence="2" id="KW-0238">DNA-binding</keyword>
<feature type="domain" description="Transcriptional regulator LacI/GalR-like sensor" evidence="5">
    <location>
        <begin position="5"/>
        <end position="92"/>
    </location>
</feature>
<dbReference type="Gene3D" id="3.40.50.2300">
    <property type="match status" value="1"/>
</dbReference>
<evidence type="ECO:0000256" key="2">
    <source>
        <dbReference type="ARBA" id="ARBA00023125"/>
    </source>
</evidence>
<evidence type="ECO:0000256" key="4">
    <source>
        <dbReference type="SAM" id="MobiDB-lite"/>
    </source>
</evidence>
<feature type="region of interest" description="Disordered" evidence="4">
    <location>
        <begin position="59"/>
        <end position="82"/>
    </location>
</feature>
<evidence type="ECO:0000313" key="6">
    <source>
        <dbReference type="EMBL" id="RRR18352.1"/>
    </source>
</evidence>
<evidence type="ECO:0000256" key="3">
    <source>
        <dbReference type="ARBA" id="ARBA00023163"/>
    </source>
</evidence>
<protein>
    <recommendedName>
        <fullName evidence="5">Transcriptional regulator LacI/GalR-like sensor domain-containing protein</fullName>
    </recommendedName>
</protein>
<proteinExistence type="predicted"/>
<dbReference type="RefSeq" id="WP_126986733.1">
    <property type="nucleotide sequence ID" value="NZ_JALXWX010000052.1"/>
</dbReference>
<dbReference type="EMBL" id="QOCI01000007">
    <property type="protein sequence ID" value="RRR18352.1"/>
    <property type="molecule type" value="Genomic_DNA"/>
</dbReference>
<name>A0A426SJM6_9MICO</name>
<dbReference type="GeneID" id="99802599"/>
<dbReference type="Proteomes" id="UP000274327">
    <property type="component" value="Unassembled WGS sequence"/>
</dbReference>
<evidence type="ECO:0000313" key="7">
    <source>
        <dbReference type="Proteomes" id="UP000274327"/>
    </source>
</evidence>
<keyword evidence="3" id="KW-0804">Transcription</keyword>
<evidence type="ECO:0000259" key="5">
    <source>
        <dbReference type="Pfam" id="PF13377"/>
    </source>
</evidence>
<dbReference type="InterPro" id="IPR028082">
    <property type="entry name" value="Peripla_BP_I"/>
</dbReference>
<reference evidence="6 7" key="1">
    <citation type="submission" date="2018-07" db="EMBL/GenBank/DDBJ databases">
        <title>Brachybacteriurn paraconglorneratum KCTC 9916.</title>
        <authorList>
            <person name="Li Y."/>
        </authorList>
    </citation>
    <scope>NUCLEOTIDE SEQUENCE [LARGE SCALE GENOMIC DNA]</scope>
    <source>
        <strain evidence="6 7">KCTC 9916</strain>
    </source>
</reference>
<dbReference type="SUPFAM" id="SSF53822">
    <property type="entry name" value="Periplasmic binding protein-like I"/>
    <property type="match status" value="1"/>
</dbReference>